<dbReference type="Proteomes" id="UP001054889">
    <property type="component" value="Unassembled WGS sequence"/>
</dbReference>
<comment type="caution">
    <text evidence="1">The sequence shown here is derived from an EMBL/GenBank/DDBJ whole genome shotgun (WGS) entry which is preliminary data.</text>
</comment>
<evidence type="ECO:0000313" key="2">
    <source>
        <dbReference type="Proteomes" id="UP001054889"/>
    </source>
</evidence>
<dbReference type="EMBL" id="BQKI01000012">
    <property type="protein sequence ID" value="GJN05316.1"/>
    <property type="molecule type" value="Genomic_DNA"/>
</dbReference>
<sequence length="211" mass="21593">MVAFFLGWDPRHVWSTAARSRTHASSPFLCGVRVALVCSGGGAAAQPDVWESEAGVLDAYRALPAATRAAHTHRAYAEVEAGKAAAKLARVRQEGPPALAGWNKALDGADAEEACRVVERIDAAMEAVEARARALGVPVVPVGEECGLVEGVAPLSHAAPLEGGGSSFVDAQGYPLGVVQGDGDFGDANGGVFDQVHVGPRDASSLAPTST</sequence>
<reference evidence="1" key="2">
    <citation type="submission" date="2021-12" db="EMBL/GenBank/DDBJ databases">
        <title>Resequencing data analysis of finger millet.</title>
        <authorList>
            <person name="Hatakeyama M."/>
            <person name="Aluri S."/>
            <person name="Balachadran M.T."/>
            <person name="Sivarajan S.R."/>
            <person name="Poveda L."/>
            <person name="Shimizu-Inatsugi R."/>
            <person name="Schlapbach R."/>
            <person name="Sreeman S.M."/>
            <person name="Shimizu K.K."/>
        </authorList>
    </citation>
    <scope>NUCLEOTIDE SEQUENCE</scope>
</reference>
<dbReference type="AlphaFoldDB" id="A0AAV5D501"/>
<organism evidence="1 2">
    <name type="scientific">Eleusine coracana subsp. coracana</name>
    <dbReference type="NCBI Taxonomy" id="191504"/>
    <lineage>
        <taxon>Eukaryota</taxon>
        <taxon>Viridiplantae</taxon>
        <taxon>Streptophyta</taxon>
        <taxon>Embryophyta</taxon>
        <taxon>Tracheophyta</taxon>
        <taxon>Spermatophyta</taxon>
        <taxon>Magnoliopsida</taxon>
        <taxon>Liliopsida</taxon>
        <taxon>Poales</taxon>
        <taxon>Poaceae</taxon>
        <taxon>PACMAD clade</taxon>
        <taxon>Chloridoideae</taxon>
        <taxon>Cynodonteae</taxon>
        <taxon>Eleusininae</taxon>
        <taxon>Eleusine</taxon>
    </lineage>
</organism>
<proteinExistence type="predicted"/>
<keyword evidence="2" id="KW-1185">Reference proteome</keyword>
<protein>
    <submittedName>
        <fullName evidence="1">Uncharacterized protein</fullName>
    </submittedName>
</protein>
<gene>
    <name evidence="1" type="primary">ga22935</name>
    <name evidence="1" type="ORF">PR202_ga22935</name>
</gene>
<name>A0AAV5D501_ELECO</name>
<reference evidence="1" key="1">
    <citation type="journal article" date="2018" name="DNA Res.">
        <title>Multiple hybrid de novo genome assembly of finger millet, an orphan allotetraploid crop.</title>
        <authorList>
            <person name="Hatakeyama M."/>
            <person name="Aluri S."/>
            <person name="Balachadran M.T."/>
            <person name="Sivarajan S.R."/>
            <person name="Patrignani A."/>
            <person name="Gruter S."/>
            <person name="Poveda L."/>
            <person name="Shimizu-Inatsugi R."/>
            <person name="Baeten J."/>
            <person name="Francoijs K.J."/>
            <person name="Nataraja K.N."/>
            <person name="Reddy Y.A.N."/>
            <person name="Phadnis S."/>
            <person name="Ravikumar R.L."/>
            <person name="Schlapbach R."/>
            <person name="Sreeman S.M."/>
            <person name="Shimizu K.K."/>
        </authorList>
    </citation>
    <scope>NUCLEOTIDE SEQUENCE</scope>
</reference>
<evidence type="ECO:0000313" key="1">
    <source>
        <dbReference type="EMBL" id="GJN05316.1"/>
    </source>
</evidence>
<accession>A0AAV5D501</accession>